<keyword evidence="3" id="KW-1185">Reference proteome</keyword>
<dbReference type="GO" id="GO:0007165">
    <property type="term" value="P:signal transduction"/>
    <property type="evidence" value="ECO:0007669"/>
    <property type="project" value="TreeGrafter"/>
</dbReference>
<gene>
    <name evidence="2" type="ORF">CLW00_106244</name>
</gene>
<dbReference type="GO" id="GO:0004175">
    <property type="term" value="F:endopeptidase activity"/>
    <property type="evidence" value="ECO:0007669"/>
    <property type="project" value="TreeGrafter"/>
</dbReference>
<evidence type="ECO:0000313" key="2">
    <source>
        <dbReference type="EMBL" id="PRY87617.1"/>
    </source>
</evidence>
<proteinExistence type="predicted"/>
<accession>A0A2T0WLQ0</accession>
<dbReference type="GO" id="GO:0030288">
    <property type="term" value="C:outer membrane-bounded periplasmic space"/>
    <property type="evidence" value="ECO:0007669"/>
    <property type="project" value="TreeGrafter"/>
</dbReference>
<dbReference type="InterPro" id="IPR029045">
    <property type="entry name" value="ClpP/crotonase-like_dom_sf"/>
</dbReference>
<dbReference type="InterPro" id="IPR005151">
    <property type="entry name" value="Tail-specific_protease"/>
</dbReference>
<dbReference type="EMBL" id="PVTR01000006">
    <property type="protein sequence ID" value="PRY87617.1"/>
    <property type="molecule type" value="Genomic_DNA"/>
</dbReference>
<dbReference type="PANTHER" id="PTHR32060:SF30">
    <property type="entry name" value="CARBOXY-TERMINAL PROCESSING PROTEASE CTPA"/>
    <property type="match status" value="1"/>
</dbReference>
<dbReference type="GO" id="GO:0008236">
    <property type="term" value="F:serine-type peptidase activity"/>
    <property type="evidence" value="ECO:0007669"/>
    <property type="project" value="InterPro"/>
</dbReference>
<dbReference type="RefSeq" id="WP_106133897.1">
    <property type="nucleotide sequence ID" value="NZ_PVTR01000006.1"/>
</dbReference>
<organism evidence="2 3">
    <name type="scientific">Mongoliibacter ruber</name>
    <dbReference type="NCBI Taxonomy" id="1750599"/>
    <lineage>
        <taxon>Bacteria</taxon>
        <taxon>Pseudomonadati</taxon>
        <taxon>Bacteroidota</taxon>
        <taxon>Cytophagia</taxon>
        <taxon>Cytophagales</taxon>
        <taxon>Cyclobacteriaceae</taxon>
        <taxon>Mongoliibacter</taxon>
    </lineage>
</organism>
<dbReference type="SUPFAM" id="SSF52096">
    <property type="entry name" value="ClpP/crotonase"/>
    <property type="match status" value="1"/>
</dbReference>
<dbReference type="Pfam" id="PF03572">
    <property type="entry name" value="Peptidase_S41"/>
    <property type="match status" value="1"/>
</dbReference>
<name>A0A2T0WLQ0_9BACT</name>
<dbReference type="Gene3D" id="3.30.750.44">
    <property type="match status" value="1"/>
</dbReference>
<sequence length="440" mass="50803">MEFLNLSRSCDRFSKFWQEANYNFVYLNKIDRTEWDNLYRKLILEVQETENDYEYYRLLQRFCSFLKDGHTNVYFPRNISENISSTEFGEFNIQLSNIEGKAIVTGVNKGKKEEIPIGSEIVKVNGLKTRVYLTEKVIPNISSSTEHILEDWGTQYLLEGYMGTRYEIEFLLLDQKVKNVTLTIEKSEEEIFPTKFRRDPFELKWIDKDIAYIALNTFSTWETSGAFYENSTELQKAKKLIIDLRENGGGDTPIGLVIFQSLTNDTLMYGSKSFSRKHIPTFKAWGRYLNENAIQGSPDAKKNYFAFKDKLFYEFPYYPDTVSKEDQNLLKNQRIVVPTVILIGHNIASAAEDFLIFADKQSHMTKIGEPTFGSTGQPYSFELPGGGSCRICTKEDTYPDGREFVGIGIQPDILVSKSLEDYLTDKDPVMEKAIEFLKSK</sequence>
<evidence type="ECO:0000259" key="1">
    <source>
        <dbReference type="SMART" id="SM00245"/>
    </source>
</evidence>
<dbReference type="PANTHER" id="PTHR32060">
    <property type="entry name" value="TAIL-SPECIFIC PROTEASE"/>
    <property type="match status" value="1"/>
</dbReference>
<feature type="domain" description="Tail specific protease" evidence="1">
    <location>
        <begin position="177"/>
        <end position="416"/>
    </location>
</feature>
<keyword evidence="2" id="KW-0378">Hydrolase</keyword>
<keyword evidence="2" id="KW-0645">Protease</keyword>
<dbReference type="Proteomes" id="UP000238157">
    <property type="component" value="Unassembled WGS sequence"/>
</dbReference>
<dbReference type="SMART" id="SM00245">
    <property type="entry name" value="TSPc"/>
    <property type="match status" value="1"/>
</dbReference>
<dbReference type="AlphaFoldDB" id="A0A2T0WLQ0"/>
<comment type="caution">
    <text evidence="2">The sequence shown here is derived from an EMBL/GenBank/DDBJ whole genome shotgun (WGS) entry which is preliminary data.</text>
</comment>
<evidence type="ECO:0000313" key="3">
    <source>
        <dbReference type="Proteomes" id="UP000238157"/>
    </source>
</evidence>
<dbReference type="GO" id="GO:0006508">
    <property type="term" value="P:proteolysis"/>
    <property type="evidence" value="ECO:0007669"/>
    <property type="project" value="UniProtKB-KW"/>
</dbReference>
<dbReference type="Gene3D" id="3.90.226.10">
    <property type="entry name" value="2-enoyl-CoA Hydratase, Chain A, domain 1"/>
    <property type="match status" value="1"/>
</dbReference>
<protein>
    <submittedName>
        <fullName evidence="2">C-terminal processing protease CtpA/Prc</fullName>
    </submittedName>
</protein>
<reference evidence="2 3" key="1">
    <citation type="submission" date="2018-03" db="EMBL/GenBank/DDBJ databases">
        <title>Genomic Encyclopedia of Archaeal and Bacterial Type Strains, Phase II (KMG-II): from individual species to whole genera.</title>
        <authorList>
            <person name="Goeker M."/>
        </authorList>
    </citation>
    <scope>NUCLEOTIDE SEQUENCE [LARGE SCALE GENOMIC DNA]</scope>
    <source>
        <strain evidence="2 3">DSM 27929</strain>
    </source>
</reference>